<name>A0ACC0MR41_RHOML</name>
<dbReference type="EMBL" id="CM046395">
    <property type="protein sequence ID" value="KAI8542952.1"/>
    <property type="molecule type" value="Genomic_DNA"/>
</dbReference>
<comment type="caution">
    <text evidence="1">The sequence shown here is derived from an EMBL/GenBank/DDBJ whole genome shotgun (WGS) entry which is preliminary data.</text>
</comment>
<keyword evidence="2" id="KW-1185">Reference proteome</keyword>
<accession>A0ACC0MR41</accession>
<evidence type="ECO:0000313" key="1">
    <source>
        <dbReference type="EMBL" id="KAI8542952.1"/>
    </source>
</evidence>
<reference evidence="1" key="1">
    <citation type="submission" date="2022-02" db="EMBL/GenBank/DDBJ databases">
        <title>Plant Genome Project.</title>
        <authorList>
            <person name="Zhang R.-G."/>
        </authorList>
    </citation>
    <scope>NUCLEOTIDE SEQUENCE</scope>
    <source>
        <strain evidence="1">AT1</strain>
    </source>
</reference>
<protein>
    <submittedName>
        <fullName evidence="1">Uncharacterized protein</fullName>
    </submittedName>
</protein>
<organism evidence="1 2">
    <name type="scientific">Rhododendron molle</name>
    <name type="common">Chinese azalea</name>
    <name type="synonym">Azalea mollis</name>
    <dbReference type="NCBI Taxonomy" id="49168"/>
    <lineage>
        <taxon>Eukaryota</taxon>
        <taxon>Viridiplantae</taxon>
        <taxon>Streptophyta</taxon>
        <taxon>Embryophyta</taxon>
        <taxon>Tracheophyta</taxon>
        <taxon>Spermatophyta</taxon>
        <taxon>Magnoliopsida</taxon>
        <taxon>eudicotyledons</taxon>
        <taxon>Gunneridae</taxon>
        <taxon>Pentapetalae</taxon>
        <taxon>asterids</taxon>
        <taxon>Ericales</taxon>
        <taxon>Ericaceae</taxon>
        <taxon>Ericoideae</taxon>
        <taxon>Rhodoreae</taxon>
        <taxon>Rhododendron</taxon>
    </lineage>
</organism>
<gene>
    <name evidence="1" type="ORF">RHMOL_Rhmol08G0180300</name>
</gene>
<proteinExistence type="predicted"/>
<sequence>MAVGLVTPEVQNSEDFGDPGGVSESFCFSIAVVDDLIVEIEASEVQGCEVNILVEDSEASENEMTVISPKRKRHKPTSFRAASFGNMLESEGLPFLL</sequence>
<dbReference type="Proteomes" id="UP001062846">
    <property type="component" value="Chromosome 8"/>
</dbReference>
<evidence type="ECO:0000313" key="2">
    <source>
        <dbReference type="Proteomes" id="UP001062846"/>
    </source>
</evidence>